<gene>
    <name evidence="2" type="ORF">Scep_022976</name>
</gene>
<keyword evidence="3" id="KW-1185">Reference proteome</keyword>
<feature type="compositionally biased region" description="Low complexity" evidence="1">
    <location>
        <begin position="349"/>
        <end position="449"/>
    </location>
</feature>
<evidence type="ECO:0000313" key="3">
    <source>
        <dbReference type="Proteomes" id="UP001419268"/>
    </source>
</evidence>
<feature type="region of interest" description="Disordered" evidence="1">
    <location>
        <begin position="344"/>
        <end position="523"/>
    </location>
</feature>
<accession>A0AAP0F929</accession>
<evidence type="ECO:0000313" key="2">
    <source>
        <dbReference type="EMBL" id="KAK9106132.1"/>
    </source>
</evidence>
<protein>
    <submittedName>
        <fullName evidence="2">Uncharacterized protein</fullName>
    </submittedName>
</protein>
<dbReference type="EMBL" id="JBBNAG010000009">
    <property type="protein sequence ID" value="KAK9106132.1"/>
    <property type="molecule type" value="Genomic_DNA"/>
</dbReference>
<name>A0AAP0F929_9MAGN</name>
<proteinExistence type="predicted"/>
<organism evidence="2 3">
    <name type="scientific">Stephania cephalantha</name>
    <dbReference type="NCBI Taxonomy" id="152367"/>
    <lineage>
        <taxon>Eukaryota</taxon>
        <taxon>Viridiplantae</taxon>
        <taxon>Streptophyta</taxon>
        <taxon>Embryophyta</taxon>
        <taxon>Tracheophyta</taxon>
        <taxon>Spermatophyta</taxon>
        <taxon>Magnoliopsida</taxon>
        <taxon>Ranunculales</taxon>
        <taxon>Menispermaceae</taxon>
        <taxon>Menispermoideae</taxon>
        <taxon>Cissampelideae</taxon>
        <taxon>Stephania</taxon>
    </lineage>
</organism>
<dbReference type="Proteomes" id="UP001419268">
    <property type="component" value="Unassembled WGS sequence"/>
</dbReference>
<feature type="compositionally biased region" description="Low complexity" evidence="1">
    <location>
        <begin position="456"/>
        <end position="480"/>
    </location>
</feature>
<reference evidence="2 3" key="1">
    <citation type="submission" date="2024-01" db="EMBL/GenBank/DDBJ databases">
        <title>Genome assemblies of Stephania.</title>
        <authorList>
            <person name="Yang L."/>
        </authorList>
    </citation>
    <scope>NUCLEOTIDE SEQUENCE [LARGE SCALE GENOMIC DNA]</scope>
    <source>
        <strain evidence="2">JXDWG</strain>
        <tissue evidence="2">Leaf</tissue>
    </source>
</reference>
<comment type="caution">
    <text evidence="2">The sequence shown here is derived from an EMBL/GenBank/DDBJ whole genome shotgun (WGS) entry which is preliminary data.</text>
</comment>
<evidence type="ECO:0000256" key="1">
    <source>
        <dbReference type="SAM" id="MobiDB-lite"/>
    </source>
</evidence>
<feature type="compositionally biased region" description="Acidic residues" evidence="1">
    <location>
        <begin position="512"/>
        <end position="521"/>
    </location>
</feature>
<feature type="compositionally biased region" description="Polar residues" evidence="1">
    <location>
        <begin position="481"/>
        <end position="497"/>
    </location>
</feature>
<dbReference type="AlphaFoldDB" id="A0AAP0F929"/>
<sequence length="633" mass="68766">MDRWYSRAVDGGWLCVTADGLEARASRTAGRRATRGSGKLVRRWQRAVGAEPDERTGGWAAQAGGRQWRQTVGQRDRDQPTALAEQINHPVIHSHSSSFAMSSDQRISGSSDGVESVNQQVNTIRNFGLWFNNFEGEGLGERIRSMRDEFAIMGDLYNNPSLPSCTVWRVRLEEHYLHFFEREEAKKCDICSSSFDKNYYLIIGEEVFDFFRNETHLLNCIIHHNSESAHLLSLIGVGGGGPVRGTDLLDLLFRILVPLKLRQISLVDNSTICDGVDFKLSYAIEKGINWFKKWKFEPEVGDRSAYDKALHTLCCLKVKTLTSKLHSLLKSIGEKIQSDEIVYTRPRLESSSSGGRRSESGPTESGPSESGPSGSGPSESGPSGSGPSESGPSESGPSDSSPSDSGPSGSGPSDCSPSESGPSDSGPSDSGPSESGPSESSPSDSGPSDKNSRVGTESSRSQSSPITESSPSQSSPSDQTNIGSNETKSYSDISIGTTVPDPNPIHMPIPDSDSDSDPEGNDDVRLVNLLGLTRPPTHSIDTFASVTGAVVKSIVNAVVELLWRHGTMKVADLGIYYSIVSSEEYLSQNRKLADFLYHMVEFFGEVERLEFRKSPISAAVRVIKETTTFVSKF</sequence>